<proteinExistence type="predicted"/>
<evidence type="ECO:0000313" key="2">
    <source>
        <dbReference type="Proteomes" id="UP000013111"/>
    </source>
</evidence>
<accession>A0A831ETH9</accession>
<organism evidence="1 2">
    <name type="scientific">Erwinia amylovora NBRC 12687 = CFBP 1232</name>
    <dbReference type="NCBI Taxonomy" id="1219359"/>
    <lineage>
        <taxon>Bacteria</taxon>
        <taxon>Pseudomonadati</taxon>
        <taxon>Pseudomonadota</taxon>
        <taxon>Gammaproteobacteria</taxon>
        <taxon>Enterobacterales</taxon>
        <taxon>Erwiniaceae</taxon>
        <taxon>Erwinia</taxon>
    </lineage>
</organism>
<dbReference type="EMBL" id="CAPB01000035">
    <property type="protein sequence ID" value="CCO94813.1"/>
    <property type="molecule type" value="Genomic_DNA"/>
</dbReference>
<gene>
    <name evidence="1" type="ORF">BN437_2903</name>
</gene>
<dbReference type="AlphaFoldDB" id="A0A831ETH9"/>
<evidence type="ECO:0000313" key="1">
    <source>
        <dbReference type="EMBL" id="CCO94813.1"/>
    </source>
</evidence>
<sequence>MIESFKSRFMLMSPPDLLERISVNVRNFINIYTLFDKRIEFNFAFHSIQKTSIALHAEPLSKKKERKKVANSK</sequence>
<comment type="caution">
    <text evidence="1">The sequence shown here is derived from an EMBL/GenBank/DDBJ whole genome shotgun (WGS) entry which is preliminary data.</text>
</comment>
<reference evidence="1 2" key="1">
    <citation type="submission" date="2012-11" db="EMBL/GenBank/DDBJ databases">
        <authorList>
            <person name="Linke B."/>
        </authorList>
    </citation>
    <scope>NUCLEOTIDE SEQUENCE [LARGE SCALE GENOMIC DNA]</scope>
    <source>
        <strain evidence="2">CFBP 1232</strain>
    </source>
</reference>
<dbReference type="Proteomes" id="UP000013111">
    <property type="component" value="Unassembled WGS sequence"/>
</dbReference>
<reference evidence="1 2" key="2">
    <citation type="submission" date="2013-04" db="EMBL/GenBank/DDBJ databases">
        <title>Comparative genomics of 12 strains of Erwinia amylovora identifies a pan-genome with a large conserved core and provides insights into host specificity.</title>
        <authorList>
            <person name="Mann R.A."/>
            <person name="Smits T.H.M."/>
            <person name="Buehlmann A."/>
            <person name="Blom J."/>
            <person name="Goesmann A."/>
            <person name="Frey J.E."/>
            <person name="Plummer K.M."/>
            <person name="Beer S.V."/>
            <person name="Luck J."/>
            <person name="Duffy B."/>
            <person name="Rodoni B."/>
        </authorList>
    </citation>
    <scope>NUCLEOTIDE SEQUENCE [LARGE SCALE GENOMIC DNA]</scope>
    <source>
        <strain evidence="2">CFBP 1232</strain>
    </source>
</reference>
<name>A0A831ETH9_ERWAM</name>
<protein>
    <submittedName>
        <fullName evidence="1">Uncharacterized protein</fullName>
    </submittedName>
</protein>